<evidence type="ECO:0000256" key="1">
    <source>
        <dbReference type="ARBA" id="ARBA00004141"/>
    </source>
</evidence>
<dbReference type="InterPro" id="IPR036259">
    <property type="entry name" value="MFS_trans_sf"/>
</dbReference>
<keyword evidence="2" id="KW-0813">Transport</keyword>
<comment type="subcellular location">
    <subcellularLocation>
        <location evidence="1">Membrane</location>
        <topology evidence="1">Multi-pass membrane protein</topology>
    </subcellularLocation>
</comment>
<dbReference type="EMBL" id="AJVK01007409">
    <property type="status" value="NOT_ANNOTATED_CDS"/>
    <property type="molecule type" value="Genomic_DNA"/>
</dbReference>
<evidence type="ECO:0000256" key="3">
    <source>
        <dbReference type="ARBA" id="ARBA00022692"/>
    </source>
</evidence>
<dbReference type="GO" id="GO:0016020">
    <property type="term" value="C:membrane"/>
    <property type="evidence" value="ECO:0007669"/>
    <property type="project" value="UniProtKB-SubCell"/>
</dbReference>
<reference evidence="7" key="1">
    <citation type="submission" date="2022-08" db="UniProtKB">
        <authorList>
            <consortium name="EnsemblMetazoa"/>
        </authorList>
    </citation>
    <scope>IDENTIFICATION</scope>
    <source>
        <strain evidence="7">Israel</strain>
    </source>
</reference>
<dbReference type="VEuPathDB" id="VectorBase:PPAPM1_003247"/>
<accession>A0A1B0GQM8</accession>
<evidence type="ECO:0000256" key="5">
    <source>
        <dbReference type="ARBA" id="ARBA00023136"/>
    </source>
</evidence>
<protein>
    <recommendedName>
        <fullName evidence="6">Major facilitator superfamily (MFS) profile domain-containing protein</fullName>
    </recommendedName>
</protein>
<evidence type="ECO:0000256" key="4">
    <source>
        <dbReference type="ARBA" id="ARBA00022989"/>
    </source>
</evidence>
<organism evidence="7 8">
    <name type="scientific">Phlebotomus papatasi</name>
    <name type="common">Sandfly</name>
    <dbReference type="NCBI Taxonomy" id="29031"/>
    <lineage>
        <taxon>Eukaryota</taxon>
        <taxon>Metazoa</taxon>
        <taxon>Ecdysozoa</taxon>
        <taxon>Arthropoda</taxon>
        <taxon>Hexapoda</taxon>
        <taxon>Insecta</taxon>
        <taxon>Pterygota</taxon>
        <taxon>Neoptera</taxon>
        <taxon>Endopterygota</taxon>
        <taxon>Diptera</taxon>
        <taxon>Nematocera</taxon>
        <taxon>Psychodoidea</taxon>
        <taxon>Psychodidae</taxon>
        <taxon>Phlebotomus</taxon>
        <taxon>Phlebotomus</taxon>
    </lineage>
</organism>
<keyword evidence="5" id="KW-0472">Membrane</keyword>
<proteinExistence type="predicted"/>
<dbReference type="InterPro" id="IPR011701">
    <property type="entry name" value="MFS"/>
</dbReference>
<keyword evidence="4" id="KW-1133">Transmembrane helix</keyword>
<dbReference type="EnsemblMetazoa" id="PPAI009874-RA">
    <property type="protein sequence ID" value="PPAI009874-PA"/>
    <property type="gene ID" value="PPAI009874"/>
</dbReference>
<keyword evidence="8" id="KW-1185">Reference proteome</keyword>
<evidence type="ECO:0000256" key="2">
    <source>
        <dbReference type="ARBA" id="ARBA00022448"/>
    </source>
</evidence>
<dbReference type="Gene3D" id="1.20.1250.20">
    <property type="entry name" value="MFS general substrate transporter like domains"/>
    <property type="match status" value="1"/>
</dbReference>
<dbReference type="AlphaFoldDB" id="A0A1B0GQM8"/>
<name>A0A1B0GQM8_PHLPP</name>
<dbReference type="SUPFAM" id="SSF103473">
    <property type="entry name" value="MFS general substrate transporter"/>
    <property type="match status" value="1"/>
</dbReference>
<evidence type="ECO:0000313" key="7">
    <source>
        <dbReference type="EnsemblMetazoa" id="PPAI009874-PA"/>
    </source>
</evidence>
<dbReference type="Pfam" id="PF07690">
    <property type="entry name" value="MFS_1"/>
    <property type="match status" value="1"/>
</dbReference>
<dbReference type="Proteomes" id="UP000092462">
    <property type="component" value="Unassembled WGS sequence"/>
</dbReference>
<sequence length="170" mass="19090">MASSHFWGYLADTRGRRQMIMITLFSTAIVTILSSVAQNFTLFVVLRFLSGVSISGPSATIYPYLGEFNSIRNRDAVITFTSTFAGLSSVIVPALGWYLLPQTWALEVYEGFFFRPWRLQLILHTLPGLLAALLVSLLPESPKFLVSQVITAKQLPYLLLSLYFIFIDLT</sequence>
<keyword evidence="3" id="KW-0812">Transmembrane</keyword>
<dbReference type="InterPro" id="IPR020846">
    <property type="entry name" value="MFS_dom"/>
</dbReference>
<dbReference type="GO" id="GO:0022857">
    <property type="term" value="F:transmembrane transporter activity"/>
    <property type="evidence" value="ECO:0007669"/>
    <property type="project" value="InterPro"/>
</dbReference>
<dbReference type="VEuPathDB" id="VectorBase:PPAI009874"/>
<dbReference type="PANTHER" id="PTHR23511:SF37">
    <property type="entry name" value="MAJOR FACILITATOR SUPERFAMILY (MFS) PROFILE DOMAIN-CONTAINING PROTEIN-RELATED"/>
    <property type="match status" value="1"/>
</dbReference>
<evidence type="ECO:0000259" key="6">
    <source>
        <dbReference type="PROSITE" id="PS50850"/>
    </source>
</evidence>
<dbReference type="PANTHER" id="PTHR23511">
    <property type="entry name" value="SYNAPTIC VESICLE GLYCOPROTEIN 2"/>
    <property type="match status" value="1"/>
</dbReference>
<dbReference type="PROSITE" id="PS50850">
    <property type="entry name" value="MFS"/>
    <property type="match status" value="1"/>
</dbReference>
<feature type="domain" description="Major facilitator superfamily (MFS) profile" evidence="6">
    <location>
        <begin position="1"/>
        <end position="170"/>
    </location>
</feature>
<evidence type="ECO:0000313" key="8">
    <source>
        <dbReference type="Proteomes" id="UP000092462"/>
    </source>
</evidence>